<feature type="transmembrane region" description="Helical" evidence="1">
    <location>
        <begin position="54"/>
        <end position="73"/>
    </location>
</feature>
<organism evidence="2 3">
    <name type="scientific">Mucilaginibacter straminoryzae</name>
    <dbReference type="NCBI Taxonomy" id="2932774"/>
    <lineage>
        <taxon>Bacteria</taxon>
        <taxon>Pseudomonadati</taxon>
        <taxon>Bacteroidota</taxon>
        <taxon>Sphingobacteriia</taxon>
        <taxon>Sphingobacteriales</taxon>
        <taxon>Sphingobacteriaceae</taxon>
        <taxon>Mucilaginibacter</taxon>
    </lineage>
</organism>
<keyword evidence="1" id="KW-1133">Transmembrane helix</keyword>
<feature type="transmembrane region" description="Helical" evidence="1">
    <location>
        <begin position="85"/>
        <end position="104"/>
    </location>
</feature>
<keyword evidence="3" id="KW-1185">Reference proteome</keyword>
<protein>
    <submittedName>
        <fullName evidence="2">DUF1761 domain-containing protein</fullName>
    </submittedName>
</protein>
<dbReference type="Pfam" id="PF08570">
    <property type="entry name" value="DUF1761"/>
    <property type="match status" value="1"/>
</dbReference>
<gene>
    <name evidence="2" type="ORF">MUY27_09000</name>
</gene>
<evidence type="ECO:0000256" key="1">
    <source>
        <dbReference type="SAM" id="Phobius"/>
    </source>
</evidence>
<proteinExistence type="predicted"/>
<evidence type="ECO:0000313" key="2">
    <source>
        <dbReference type="EMBL" id="MCJ8209845.1"/>
    </source>
</evidence>
<accession>A0A9X1X462</accession>
<dbReference type="RefSeq" id="WP_245129677.1">
    <property type="nucleotide sequence ID" value="NZ_JALJEJ010000003.1"/>
</dbReference>
<reference evidence="2" key="1">
    <citation type="submission" date="2022-04" db="EMBL/GenBank/DDBJ databases">
        <title>Mucilaginibacter sp. RS28 isolated from freshwater.</title>
        <authorList>
            <person name="Ko S.-R."/>
        </authorList>
    </citation>
    <scope>NUCLEOTIDE SEQUENCE</scope>
    <source>
        <strain evidence="2">RS28</strain>
    </source>
</reference>
<sequence>MQPVTFNWLAVLIAALSAFFVGGLWFSPILFGNIWLKESGLTREIVATGNKGKIFGMTAVFSFIMAVMLNTFISGMHADLHMSTMIGVHAGMISFSAIAINSLFELKSWKYIFINGGYTLISLILMGLIIGAWK</sequence>
<dbReference type="Proteomes" id="UP001139450">
    <property type="component" value="Unassembled WGS sequence"/>
</dbReference>
<feature type="transmembrane region" description="Helical" evidence="1">
    <location>
        <begin position="6"/>
        <end position="33"/>
    </location>
</feature>
<comment type="caution">
    <text evidence="2">The sequence shown here is derived from an EMBL/GenBank/DDBJ whole genome shotgun (WGS) entry which is preliminary data.</text>
</comment>
<keyword evidence="1" id="KW-0812">Transmembrane</keyword>
<name>A0A9X1X462_9SPHI</name>
<evidence type="ECO:0000313" key="3">
    <source>
        <dbReference type="Proteomes" id="UP001139450"/>
    </source>
</evidence>
<dbReference type="AlphaFoldDB" id="A0A9X1X462"/>
<feature type="transmembrane region" description="Helical" evidence="1">
    <location>
        <begin position="111"/>
        <end position="133"/>
    </location>
</feature>
<dbReference type="EMBL" id="JALJEJ010000003">
    <property type="protein sequence ID" value="MCJ8209845.1"/>
    <property type="molecule type" value="Genomic_DNA"/>
</dbReference>
<keyword evidence="1" id="KW-0472">Membrane</keyword>
<dbReference type="InterPro" id="IPR013879">
    <property type="entry name" value="DUF1761"/>
</dbReference>